<evidence type="ECO:0000313" key="3">
    <source>
        <dbReference type="Proteomes" id="UP001642484"/>
    </source>
</evidence>
<evidence type="ECO:0000313" key="2">
    <source>
        <dbReference type="EMBL" id="CAK9008990.1"/>
    </source>
</evidence>
<sequence length="107" mass="11463">MGACRRPSNKGLMAQRRNQWIIGSEIQENDLPPLALRAGLASQRKNYPGSGRGAGHSGSGDAEGHHVGAAPEGPPVIVLDPETLVKRRRGAPLTPDPTRMEERARPI</sequence>
<comment type="caution">
    <text evidence="2">The sequence shown here is derived from an EMBL/GenBank/DDBJ whole genome shotgun (WGS) entry which is preliminary data.</text>
</comment>
<organism evidence="2 3">
    <name type="scientific">Durusdinium trenchii</name>
    <dbReference type="NCBI Taxonomy" id="1381693"/>
    <lineage>
        <taxon>Eukaryota</taxon>
        <taxon>Sar</taxon>
        <taxon>Alveolata</taxon>
        <taxon>Dinophyceae</taxon>
        <taxon>Suessiales</taxon>
        <taxon>Symbiodiniaceae</taxon>
        <taxon>Durusdinium</taxon>
    </lineage>
</organism>
<evidence type="ECO:0000256" key="1">
    <source>
        <dbReference type="SAM" id="MobiDB-lite"/>
    </source>
</evidence>
<proteinExistence type="predicted"/>
<dbReference type="Proteomes" id="UP001642484">
    <property type="component" value="Unassembled WGS sequence"/>
</dbReference>
<dbReference type="EMBL" id="CAXAMN010004413">
    <property type="protein sequence ID" value="CAK9008990.1"/>
    <property type="molecule type" value="Genomic_DNA"/>
</dbReference>
<feature type="region of interest" description="Disordered" evidence="1">
    <location>
        <begin position="42"/>
        <end position="107"/>
    </location>
</feature>
<protein>
    <submittedName>
        <fullName evidence="2">Uncharacterized protein</fullName>
    </submittedName>
</protein>
<feature type="compositionally biased region" description="Basic and acidic residues" evidence="1">
    <location>
        <begin position="98"/>
        <end position="107"/>
    </location>
</feature>
<reference evidence="2 3" key="1">
    <citation type="submission" date="2024-02" db="EMBL/GenBank/DDBJ databases">
        <authorList>
            <person name="Chen Y."/>
            <person name="Shah S."/>
            <person name="Dougan E. K."/>
            <person name="Thang M."/>
            <person name="Chan C."/>
        </authorList>
    </citation>
    <scope>NUCLEOTIDE SEQUENCE [LARGE SCALE GENOMIC DNA]</scope>
</reference>
<accession>A0ABP0J3T1</accession>
<keyword evidence="3" id="KW-1185">Reference proteome</keyword>
<gene>
    <name evidence="2" type="ORF">CCMP2556_LOCUS9477</name>
</gene>
<name>A0ABP0J3T1_9DINO</name>